<evidence type="ECO:0008006" key="3">
    <source>
        <dbReference type="Google" id="ProtNLM"/>
    </source>
</evidence>
<proteinExistence type="predicted"/>
<comment type="caution">
    <text evidence="1">The sequence shown here is derived from an EMBL/GenBank/DDBJ whole genome shotgun (WGS) entry which is preliminary data.</text>
</comment>
<reference evidence="1 2" key="1">
    <citation type="submission" date="2020-07" db="EMBL/GenBank/DDBJ databases">
        <authorList>
            <person name="Feng X."/>
        </authorList>
    </citation>
    <scope>NUCLEOTIDE SEQUENCE [LARGE SCALE GENOMIC DNA]</scope>
    <source>
        <strain evidence="1 2">JCM23202</strain>
    </source>
</reference>
<dbReference type="RefSeq" id="WP_185661925.1">
    <property type="nucleotide sequence ID" value="NZ_CAWPOO010000013.1"/>
</dbReference>
<dbReference type="EMBL" id="JACHVC010000013">
    <property type="protein sequence ID" value="MBC2608070.1"/>
    <property type="molecule type" value="Genomic_DNA"/>
</dbReference>
<dbReference type="Proteomes" id="UP000526501">
    <property type="component" value="Unassembled WGS sequence"/>
</dbReference>
<accession>A0A7X1BBV0</accession>
<evidence type="ECO:0000313" key="2">
    <source>
        <dbReference type="Proteomes" id="UP000526501"/>
    </source>
</evidence>
<evidence type="ECO:0000313" key="1">
    <source>
        <dbReference type="EMBL" id="MBC2608070.1"/>
    </source>
</evidence>
<gene>
    <name evidence="1" type="ORF">H5P27_18595</name>
</gene>
<dbReference type="AlphaFoldDB" id="A0A7X1BBV0"/>
<protein>
    <recommendedName>
        <fullName evidence="3">Alpha-glucuronidase</fullName>
    </recommendedName>
</protein>
<organism evidence="1 2">
    <name type="scientific">Pelagicoccus albus</name>
    <dbReference type="NCBI Taxonomy" id="415222"/>
    <lineage>
        <taxon>Bacteria</taxon>
        <taxon>Pseudomonadati</taxon>
        <taxon>Verrucomicrobiota</taxon>
        <taxon>Opitutia</taxon>
        <taxon>Puniceicoccales</taxon>
        <taxon>Pelagicoccaceae</taxon>
        <taxon>Pelagicoccus</taxon>
    </lineage>
</organism>
<sequence length="648" mass="75694">MSISYSGEFESEEGFKLERDGDGWKLFAGGDAGILYGANELASLHSVVEAEGDPDFEIRGAVLMMLSQSWDYQSELHPDIFPWFYDQELWVDYLDYLLSARLNTLVLWSGHLFPHILDLPEYPNASRFTKEQIHENQEQFRWLSMECEKRNITILTHFYNIHVSDDLAKAMGREGEHPTRYEVPDQFVTDYYRTLLRRYFETFPNVGLYICPGESLALEKQQEWFESVIFKTALESGKNPKLIIRDWSLDPDFQAALPKLYDNLYSELKHNDETITSPWPDQRHEKWRGVLKGHIVNLHDPADAVPYRVGSPKLFSEMVGHWKDAGMFMGSWFYPPQAWVWPETVDIVNDGDASLLAYERDELWHLLEGRYLWKAHRDEGEEERWAADWLGRKFDNPEIGGLLREWYDLTGPILPGLQNMTAVRFGNFFPASIARVQTDVDEILGSRLSLDEGPIEGATGHTGQRYYSRPIDQLTLDLYAEQYGLDELKDPRSMPVSQFANYLHTGRDTSEFVTPIELADLYLAMAEQSQRLAEEAVALPGLDLEERRRFVQDSQCLVLTAKYYRIKILAAFQKRMLELTGDPEFAEDFRESMTESVRLYDRLVRYARLYYEAGSSMWDAKPWERTLEDKVKWDYDQQMNWLRDYENE</sequence>
<keyword evidence="2" id="KW-1185">Reference proteome</keyword>
<name>A0A7X1BBV0_9BACT</name>